<dbReference type="EMBL" id="JAYJJQ010000042">
    <property type="protein sequence ID" value="MEB3071971.1"/>
    <property type="molecule type" value="Genomic_DNA"/>
</dbReference>
<feature type="region of interest" description="Disordered" evidence="1">
    <location>
        <begin position="1"/>
        <end position="27"/>
    </location>
</feature>
<feature type="region of interest" description="Disordered" evidence="1">
    <location>
        <begin position="75"/>
        <end position="94"/>
    </location>
</feature>
<evidence type="ECO:0008006" key="4">
    <source>
        <dbReference type="Google" id="ProtNLM"/>
    </source>
</evidence>
<sequence length="94" mass="10435">MAARQRTRAERRSYTARRAVRTADAPQHRQRWLIEDARLALDLSLTVPQAAKRLGRTAAAVEALRAKWRGQTLPDSLACQVPPPPPAAGRERSA</sequence>
<dbReference type="Proteomes" id="UP001299283">
    <property type="component" value="Unassembled WGS sequence"/>
</dbReference>
<reference evidence="2 3" key="1">
    <citation type="submission" date="2023-12" db="EMBL/GenBank/DDBJ databases">
        <title>Description of new species of Mycobacterium terrae complex isolated from sewage at the Sao Paulo Zoological Park Foundation in Brazil.</title>
        <authorList>
            <person name="Romagnoli C.L."/>
            <person name="Conceicao E.C."/>
            <person name="Machado E."/>
            <person name="Barreto L.B.P.F."/>
            <person name="Sharma A."/>
            <person name="Silva N.M."/>
            <person name="Marques L.E."/>
            <person name="Juliana M.A."/>
            <person name="Lourenco M.C.S."/>
            <person name="Digiampietri L.A."/>
            <person name="Suffys P.N."/>
            <person name="Viana-Niero C."/>
        </authorList>
    </citation>
    <scope>NUCLEOTIDE SEQUENCE [LARGE SCALE GENOMIC DNA]</scope>
    <source>
        <strain evidence="2 3">MYC017</strain>
    </source>
</reference>
<gene>
    <name evidence="2" type="ORF">K5L39_22605</name>
</gene>
<evidence type="ECO:0000313" key="2">
    <source>
        <dbReference type="EMBL" id="MEB3071971.1"/>
    </source>
</evidence>
<dbReference type="RefSeq" id="WP_329779774.1">
    <property type="nucleotide sequence ID" value="NZ_JAYJJQ010000042.1"/>
</dbReference>
<keyword evidence="3" id="KW-1185">Reference proteome</keyword>
<comment type="caution">
    <text evidence="2">The sequence shown here is derived from an EMBL/GenBank/DDBJ whole genome shotgun (WGS) entry which is preliminary data.</text>
</comment>
<accession>A0ABU5Z4G1</accession>
<evidence type="ECO:0000256" key="1">
    <source>
        <dbReference type="SAM" id="MobiDB-lite"/>
    </source>
</evidence>
<protein>
    <recommendedName>
        <fullName evidence="4">Helix-turn-helix domain-containing protein</fullName>
    </recommendedName>
</protein>
<evidence type="ECO:0000313" key="3">
    <source>
        <dbReference type="Proteomes" id="UP001299283"/>
    </source>
</evidence>
<proteinExistence type="predicted"/>
<organism evidence="2 3">
    <name type="scientific">[Mycobacterium] vasticus</name>
    <dbReference type="NCBI Taxonomy" id="2875777"/>
    <lineage>
        <taxon>Bacteria</taxon>
        <taxon>Bacillati</taxon>
        <taxon>Actinomycetota</taxon>
        <taxon>Actinomycetes</taxon>
        <taxon>Mycobacteriales</taxon>
        <taxon>Mycobacteriaceae</taxon>
        <taxon>Mycolicibacter</taxon>
    </lineage>
</organism>
<name>A0ABU5Z4G1_9MYCO</name>